<keyword evidence="3" id="KW-1185">Reference proteome</keyword>
<dbReference type="Proteomes" id="UP000013520">
    <property type="component" value="Chromosome"/>
</dbReference>
<sequence length="192" mass="21983">MGIVKNIQGVLQVKRYVTIFLLGMVLFYGVGCSNTTNNSNTTTSQIVSKKYIENKGYKIVSYDGIFEEYVLTKEKITQEPYIQEWAVQSFEPKKYLEKKITVEKFTVQNHPLDKWIPIGGLNNDIQSTGKTAIYVFVVDNKAIGGYSIPAVKEGKIKLADTMIWSVDGKHFSELNPHIDSEQWKKSWQEKFE</sequence>
<gene>
    <name evidence="2" type="ORF">Desgi_0813</name>
</gene>
<keyword evidence="1" id="KW-0472">Membrane</keyword>
<reference evidence="2 3" key="1">
    <citation type="submission" date="2012-01" db="EMBL/GenBank/DDBJ databases">
        <title>Complete sequence of Desulfotomaculum gibsoniae DSM 7213.</title>
        <authorList>
            <consortium name="US DOE Joint Genome Institute"/>
            <person name="Lucas S."/>
            <person name="Han J."/>
            <person name="Lapidus A."/>
            <person name="Cheng J.-F."/>
            <person name="Goodwin L."/>
            <person name="Pitluck S."/>
            <person name="Peters L."/>
            <person name="Ovchinnikova G."/>
            <person name="Teshima H."/>
            <person name="Detter J.C."/>
            <person name="Han C."/>
            <person name="Tapia R."/>
            <person name="Land M."/>
            <person name="Hauser L."/>
            <person name="Kyrpides N."/>
            <person name="Ivanova N."/>
            <person name="Pagani I."/>
            <person name="Parshina S."/>
            <person name="Plugge C."/>
            <person name="Muyzer G."/>
            <person name="Kuever J."/>
            <person name="Ivanova A."/>
            <person name="Nazina T."/>
            <person name="Klenk H.-P."/>
            <person name="Brambilla E."/>
            <person name="Spring S."/>
            <person name="Stams A.F."/>
            <person name="Woyke T."/>
        </authorList>
    </citation>
    <scope>NUCLEOTIDE SEQUENCE [LARGE SCALE GENOMIC DNA]</scope>
    <source>
        <strain evidence="2 3">DSM 7213</strain>
    </source>
</reference>
<organism evidence="2 3">
    <name type="scientific">Desulfoscipio gibsoniae DSM 7213</name>
    <dbReference type="NCBI Taxonomy" id="767817"/>
    <lineage>
        <taxon>Bacteria</taxon>
        <taxon>Bacillati</taxon>
        <taxon>Bacillota</taxon>
        <taxon>Clostridia</taxon>
        <taxon>Eubacteriales</taxon>
        <taxon>Desulfallaceae</taxon>
        <taxon>Desulfoscipio</taxon>
    </lineage>
</organism>
<accession>R4KIJ5</accession>
<proteinExistence type="predicted"/>
<dbReference type="AlphaFoldDB" id="R4KIJ5"/>
<protein>
    <recommendedName>
        <fullName evidence="4">DUF4830 domain-containing protein</fullName>
    </recommendedName>
</protein>
<dbReference type="RefSeq" id="WP_006521017.1">
    <property type="nucleotide sequence ID" value="NC_021184.1"/>
</dbReference>
<evidence type="ECO:0000313" key="2">
    <source>
        <dbReference type="EMBL" id="AGL00365.1"/>
    </source>
</evidence>
<evidence type="ECO:0000313" key="3">
    <source>
        <dbReference type="Proteomes" id="UP000013520"/>
    </source>
</evidence>
<evidence type="ECO:0000256" key="1">
    <source>
        <dbReference type="SAM" id="Phobius"/>
    </source>
</evidence>
<feature type="transmembrane region" description="Helical" evidence="1">
    <location>
        <begin position="12"/>
        <end position="31"/>
    </location>
</feature>
<evidence type="ECO:0008006" key="4">
    <source>
        <dbReference type="Google" id="ProtNLM"/>
    </source>
</evidence>
<keyword evidence="1" id="KW-0812">Transmembrane</keyword>
<dbReference type="HOGENOM" id="CLU_130858_0_0_9"/>
<dbReference type="eggNOG" id="ENOG5032U98">
    <property type="taxonomic scope" value="Bacteria"/>
</dbReference>
<keyword evidence="1" id="KW-1133">Transmembrane helix</keyword>
<dbReference type="KEGG" id="dgi:Desgi_0813"/>
<dbReference type="EMBL" id="CP003273">
    <property type="protein sequence ID" value="AGL00365.1"/>
    <property type="molecule type" value="Genomic_DNA"/>
</dbReference>
<name>R4KIJ5_9FIRM</name>